<dbReference type="GO" id="GO:0004523">
    <property type="term" value="F:RNA-DNA hybrid ribonuclease activity"/>
    <property type="evidence" value="ECO:0007669"/>
    <property type="project" value="InterPro"/>
</dbReference>
<evidence type="ECO:0000313" key="3">
    <source>
        <dbReference type="EMBL" id="KAJ7752435.1"/>
    </source>
</evidence>
<dbReference type="PROSITE" id="PS50879">
    <property type="entry name" value="RNASE_H_1"/>
    <property type="match status" value="1"/>
</dbReference>
<sequence>WTPGHIDIPGNELADEAAKRAAQEGTFGGTPKFLRDLPFSKSALALTHTRLLQRTAKKQFARSPRYAR</sequence>
<dbReference type="AlphaFoldDB" id="A0AAD7NAC0"/>
<dbReference type="SUPFAM" id="SSF53098">
    <property type="entry name" value="Ribonuclease H-like"/>
    <property type="match status" value="1"/>
</dbReference>
<dbReference type="InterPro" id="IPR036397">
    <property type="entry name" value="RNaseH_sf"/>
</dbReference>
<protein>
    <recommendedName>
        <fullName evidence="2">RNase H type-1 domain-containing protein</fullName>
    </recommendedName>
</protein>
<keyword evidence="5" id="KW-1185">Reference proteome</keyword>
<evidence type="ECO:0000256" key="1">
    <source>
        <dbReference type="SAM" id="MobiDB-lite"/>
    </source>
</evidence>
<name>A0AAD7NAC0_9AGAR</name>
<dbReference type="Proteomes" id="UP001215280">
    <property type="component" value="Unassembled WGS sequence"/>
</dbReference>
<organism evidence="3 5">
    <name type="scientific">Mycena maculata</name>
    <dbReference type="NCBI Taxonomy" id="230809"/>
    <lineage>
        <taxon>Eukaryota</taxon>
        <taxon>Fungi</taxon>
        <taxon>Dikarya</taxon>
        <taxon>Basidiomycota</taxon>
        <taxon>Agaricomycotina</taxon>
        <taxon>Agaricomycetes</taxon>
        <taxon>Agaricomycetidae</taxon>
        <taxon>Agaricales</taxon>
        <taxon>Marasmiineae</taxon>
        <taxon>Mycenaceae</taxon>
        <taxon>Mycena</taxon>
    </lineage>
</organism>
<accession>A0AAD7NAC0</accession>
<gene>
    <name evidence="3" type="ORF">DFH07DRAFT_681831</name>
    <name evidence="4" type="ORF">DFH07DRAFT_691460</name>
</gene>
<reference evidence="3" key="1">
    <citation type="submission" date="2023-03" db="EMBL/GenBank/DDBJ databases">
        <title>Massive genome expansion in bonnet fungi (Mycena s.s.) driven by repeated elements and novel gene families across ecological guilds.</title>
        <authorList>
            <consortium name="Lawrence Berkeley National Laboratory"/>
            <person name="Harder C.B."/>
            <person name="Miyauchi S."/>
            <person name="Viragh M."/>
            <person name="Kuo A."/>
            <person name="Thoen E."/>
            <person name="Andreopoulos B."/>
            <person name="Lu D."/>
            <person name="Skrede I."/>
            <person name="Drula E."/>
            <person name="Henrissat B."/>
            <person name="Morin E."/>
            <person name="Kohler A."/>
            <person name="Barry K."/>
            <person name="LaButti K."/>
            <person name="Morin E."/>
            <person name="Salamov A."/>
            <person name="Lipzen A."/>
            <person name="Mereny Z."/>
            <person name="Hegedus B."/>
            <person name="Baldrian P."/>
            <person name="Stursova M."/>
            <person name="Weitz H."/>
            <person name="Taylor A."/>
            <person name="Grigoriev I.V."/>
            <person name="Nagy L.G."/>
            <person name="Martin F."/>
            <person name="Kauserud H."/>
        </authorList>
    </citation>
    <scope>NUCLEOTIDE SEQUENCE</scope>
    <source>
        <strain evidence="3">CBHHK188m</strain>
    </source>
</reference>
<dbReference type="EMBL" id="JARJLG010000005">
    <property type="protein sequence ID" value="KAJ7780700.1"/>
    <property type="molecule type" value="Genomic_DNA"/>
</dbReference>
<dbReference type="InterPro" id="IPR012337">
    <property type="entry name" value="RNaseH-like_sf"/>
</dbReference>
<evidence type="ECO:0000313" key="4">
    <source>
        <dbReference type="EMBL" id="KAJ7780700.1"/>
    </source>
</evidence>
<feature type="non-terminal residue" evidence="3">
    <location>
        <position position="68"/>
    </location>
</feature>
<feature type="domain" description="RNase H type-1" evidence="2">
    <location>
        <begin position="1"/>
        <end position="23"/>
    </location>
</feature>
<comment type="caution">
    <text evidence="3">The sequence shown here is derived from an EMBL/GenBank/DDBJ whole genome shotgun (WGS) entry which is preliminary data.</text>
</comment>
<dbReference type="EMBL" id="JARJLG010000074">
    <property type="protein sequence ID" value="KAJ7752435.1"/>
    <property type="molecule type" value="Genomic_DNA"/>
</dbReference>
<feature type="region of interest" description="Disordered" evidence="1">
    <location>
        <begin position="1"/>
        <end position="29"/>
    </location>
</feature>
<dbReference type="Gene3D" id="3.30.420.10">
    <property type="entry name" value="Ribonuclease H-like superfamily/Ribonuclease H"/>
    <property type="match status" value="1"/>
</dbReference>
<proteinExistence type="predicted"/>
<evidence type="ECO:0000313" key="5">
    <source>
        <dbReference type="Proteomes" id="UP001215280"/>
    </source>
</evidence>
<dbReference type="InterPro" id="IPR002156">
    <property type="entry name" value="RNaseH_domain"/>
</dbReference>
<evidence type="ECO:0000259" key="2">
    <source>
        <dbReference type="PROSITE" id="PS50879"/>
    </source>
</evidence>
<feature type="non-terminal residue" evidence="3">
    <location>
        <position position="1"/>
    </location>
</feature>
<dbReference type="GO" id="GO:0003676">
    <property type="term" value="F:nucleic acid binding"/>
    <property type="evidence" value="ECO:0007669"/>
    <property type="project" value="InterPro"/>
</dbReference>